<sequence>MGKMKETFTCETAAIYCKCGMQTIRDAIQRGELVAAKIGKGYVIREVRFDKYISNKEELAAQAVRNDRNQTCCLSTPMASGISISKQKVTKQLDARLKPKTKDSQRNTTIN</sequence>
<dbReference type="EMBL" id="MEIS01000096">
    <property type="protein sequence ID" value="PIT55624.1"/>
    <property type="molecule type" value="Genomic_DNA"/>
</dbReference>
<evidence type="ECO:0000313" key="2">
    <source>
        <dbReference type="EMBL" id="PIT55624.1"/>
    </source>
</evidence>
<dbReference type="Proteomes" id="UP000229434">
    <property type="component" value="Unassembled WGS sequence"/>
</dbReference>
<feature type="domain" description="Helix-turn-helix" evidence="1">
    <location>
        <begin position="9"/>
        <end position="55"/>
    </location>
</feature>
<dbReference type="AlphaFoldDB" id="A0A2N9XYL6"/>
<evidence type="ECO:0000259" key="1">
    <source>
        <dbReference type="Pfam" id="PF12728"/>
    </source>
</evidence>
<accession>A0A2N9XYL6</accession>
<name>A0A2N9XYL6_9NEIS</name>
<reference evidence="2 3" key="1">
    <citation type="journal article" date="2017" name="MBio">
        <title>Type VI secretion-mediated competition in the bee gut microbiome.</title>
        <authorList>
            <person name="Steele M.I."/>
            <person name="Kwong W.K."/>
            <person name="Powell J.E."/>
            <person name="Whiteley M."/>
            <person name="Moran N.A."/>
        </authorList>
    </citation>
    <scope>NUCLEOTIDE SEQUENCE [LARGE SCALE GENOMIC DNA]</scope>
    <source>
        <strain evidence="2 3">Nev3CBA3</strain>
    </source>
</reference>
<protein>
    <recommendedName>
        <fullName evidence="1">Helix-turn-helix domain-containing protein</fullName>
    </recommendedName>
</protein>
<proteinExistence type="predicted"/>
<comment type="caution">
    <text evidence="2">The sequence shown here is derived from an EMBL/GenBank/DDBJ whole genome shotgun (WGS) entry which is preliminary data.</text>
</comment>
<dbReference type="Pfam" id="PF12728">
    <property type="entry name" value="HTH_17"/>
    <property type="match status" value="1"/>
</dbReference>
<gene>
    <name evidence="2" type="ORF">BHC49_06290</name>
</gene>
<dbReference type="InterPro" id="IPR041657">
    <property type="entry name" value="HTH_17"/>
</dbReference>
<organism evidence="2 3">
    <name type="scientific">Snodgrassella alvi</name>
    <dbReference type="NCBI Taxonomy" id="1196083"/>
    <lineage>
        <taxon>Bacteria</taxon>
        <taxon>Pseudomonadati</taxon>
        <taxon>Pseudomonadota</taxon>
        <taxon>Betaproteobacteria</taxon>
        <taxon>Neisseriales</taxon>
        <taxon>Neisseriaceae</taxon>
        <taxon>Snodgrassella</taxon>
    </lineage>
</organism>
<evidence type="ECO:0000313" key="3">
    <source>
        <dbReference type="Proteomes" id="UP000229434"/>
    </source>
</evidence>